<proteinExistence type="predicted"/>
<feature type="domain" description="TfoX N-terminal" evidence="1">
    <location>
        <begin position="22"/>
        <end position="104"/>
    </location>
</feature>
<dbReference type="EMBL" id="VWSF01000001">
    <property type="protein sequence ID" value="KAA5549559.1"/>
    <property type="molecule type" value="Genomic_DNA"/>
</dbReference>
<evidence type="ECO:0000259" key="1">
    <source>
        <dbReference type="Pfam" id="PF04993"/>
    </source>
</evidence>
<dbReference type="AlphaFoldDB" id="A0A5M6DTF9"/>
<dbReference type="Gene3D" id="3.30.1460.30">
    <property type="entry name" value="YgaC/TfoX-N like chaperone"/>
    <property type="match status" value="1"/>
</dbReference>
<keyword evidence="3" id="KW-1185">Reference proteome</keyword>
<dbReference type="Proteomes" id="UP000323426">
    <property type="component" value="Unassembled WGS sequence"/>
</dbReference>
<evidence type="ECO:0000313" key="3">
    <source>
        <dbReference type="Proteomes" id="UP000323426"/>
    </source>
</evidence>
<name>A0A5M6DTF9_9BACT</name>
<accession>A0A5M6DTF9</accession>
<organism evidence="2 3">
    <name type="scientific">Adhaeribacter rhizoryzae</name>
    <dbReference type="NCBI Taxonomy" id="2607907"/>
    <lineage>
        <taxon>Bacteria</taxon>
        <taxon>Pseudomonadati</taxon>
        <taxon>Bacteroidota</taxon>
        <taxon>Cytophagia</taxon>
        <taxon>Cytophagales</taxon>
        <taxon>Hymenobacteraceae</taxon>
        <taxon>Adhaeribacter</taxon>
    </lineage>
</organism>
<dbReference type="SUPFAM" id="SSF159894">
    <property type="entry name" value="YgaC/TfoX-N like"/>
    <property type="match status" value="1"/>
</dbReference>
<gene>
    <name evidence="2" type="ORF">F0145_02955</name>
</gene>
<reference evidence="2 3" key="1">
    <citation type="submission" date="2019-09" db="EMBL/GenBank/DDBJ databases">
        <title>Genome sequence and assembly of Adhaeribacter sp.</title>
        <authorList>
            <person name="Chhetri G."/>
        </authorList>
    </citation>
    <scope>NUCLEOTIDE SEQUENCE [LARGE SCALE GENOMIC DNA]</scope>
    <source>
        <strain evidence="2 3">DK36</strain>
    </source>
</reference>
<dbReference type="InterPro" id="IPR007076">
    <property type="entry name" value="TfoX_N"/>
</dbReference>
<evidence type="ECO:0000313" key="2">
    <source>
        <dbReference type="EMBL" id="KAA5549559.1"/>
    </source>
</evidence>
<dbReference type="Pfam" id="PF04993">
    <property type="entry name" value="TfoX_N"/>
    <property type="match status" value="1"/>
</dbReference>
<comment type="caution">
    <text evidence="2">The sequence shown here is derived from an EMBL/GenBank/DDBJ whole genome shotgun (WGS) entry which is preliminary data.</text>
</comment>
<protein>
    <submittedName>
        <fullName evidence="2">TfoX/Sxy family protein</fullName>
    </submittedName>
</protein>
<dbReference type="RefSeq" id="WP_150086683.1">
    <property type="nucleotide sequence ID" value="NZ_VWSF01000001.1"/>
</dbReference>
<sequence length="120" mass="14118">MAYDTELADRIREYLVKFPELNIEEKEMFSGLTFMVNDKMCVCVSDENLMCRFDPDLQEEIAEKNGFEPMIMKGKELKGYGYVDPVGFRSKTDFEYWVNLCLEFNQKAKASKKKSNKRKL</sequence>